<dbReference type="EMBL" id="JAINUG010000132">
    <property type="protein sequence ID" value="KAJ8393862.1"/>
    <property type="molecule type" value="Genomic_DNA"/>
</dbReference>
<dbReference type="Proteomes" id="UP001221898">
    <property type="component" value="Unassembled WGS sequence"/>
</dbReference>
<feature type="region of interest" description="Disordered" evidence="1">
    <location>
        <begin position="1"/>
        <end position="20"/>
    </location>
</feature>
<feature type="compositionally biased region" description="Low complexity" evidence="1">
    <location>
        <begin position="1"/>
        <end position="17"/>
    </location>
</feature>
<feature type="region of interest" description="Disordered" evidence="1">
    <location>
        <begin position="54"/>
        <end position="94"/>
    </location>
</feature>
<sequence length="382" mass="40457">MLRKSSLASGSQSTSLGRSWHGRAAPLSPLCGLGGGAAGHWLIGGQENALGGTEGYNAAVQPSLKPPRPAQSGTSTQEVAQRDMGLSAGRRTPRGGTDGCEWFPCCPPGLKVISDYGHSSARHTIYAVRIIIAMKRVSGDIERRLGLSSLSKQLSDSSSTVDRAPDAVRKLPIGQTAGEDLILSGIPLPINQPEGNPFSSSRHHPHCQHPLCSTTGRARAPIYTQTAANPNTWPGTEVTLVPRAKPKRRERTGSATGPLALGRRRCRPAVSTQGSPSQAQSLPLTPAAASVTFPHISLIHFLFDEWRGHLNSCMSNRKEQTIYLTHFPHNSFSGEFIRSSSCAFWVDIGVVRLGVTDRHSSTGGASHQAALPAAPATIAGPS</sequence>
<feature type="region of interest" description="Disordered" evidence="1">
    <location>
        <begin position="359"/>
        <end position="382"/>
    </location>
</feature>
<proteinExistence type="predicted"/>
<accession>A0AAD7S160</accession>
<evidence type="ECO:0000313" key="2">
    <source>
        <dbReference type="EMBL" id="KAJ8393862.1"/>
    </source>
</evidence>
<organism evidence="2 3">
    <name type="scientific">Aldrovandia affinis</name>
    <dbReference type="NCBI Taxonomy" id="143900"/>
    <lineage>
        <taxon>Eukaryota</taxon>
        <taxon>Metazoa</taxon>
        <taxon>Chordata</taxon>
        <taxon>Craniata</taxon>
        <taxon>Vertebrata</taxon>
        <taxon>Euteleostomi</taxon>
        <taxon>Actinopterygii</taxon>
        <taxon>Neopterygii</taxon>
        <taxon>Teleostei</taxon>
        <taxon>Notacanthiformes</taxon>
        <taxon>Halosauridae</taxon>
        <taxon>Aldrovandia</taxon>
    </lineage>
</organism>
<protein>
    <submittedName>
        <fullName evidence="2">Uncharacterized protein</fullName>
    </submittedName>
</protein>
<gene>
    <name evidence="2" type="ORF">AAFF_G00055910</name>
</gene>
<evidence type="ECO:0000256" key="1">
    <source>
        <dbReference type="SAM" id="MobiDB-lite"/>
    </source>
</evidence>
<evidence type="ECO:0000313" key="3">
    <source>
        <dbReference type="Proteomes" id="UP001221898"/>
    </source>
</evidence>
<name>A0AAD7S160_9TELE</name>
<keyword evidence="3" id="KW-1185">Reference proteome</keyword>
<reference evidence="2" key="1">
    <citation type="journal article" date="2023" name="Science">
        <title>Genome structures resolve the early diversification of teleost fishes.</title>
        <authorList>
            <person name="Parey E."/>
            <person name="Louis A."/>
            <person name="Montfort J."/>
            <person name="Bouchez O."/>
            <person name="Roques C."/>
            <person name="Iampietro C."/>
            <person name="Lluch J."/>
            <person name="Castinel A."/>
            <person name="Donnadieu C."/>
            <person name="Desvignes T."/>
            <person name="Floi Bucao C."/>
            <person name="Jouanno E."/>
            <person name="Wen M."/>
            <person name="Mejri S."/>
            <person name="Dirks R."/>
            <person name="Jansen H."/>
            <person name="Henkel C."/>
            <person name="Chen W.J."/>
            <person name="Zahm M."/>
            <person name="Cabau C."/>
            <person name="Klopp C."/>
            <person name="Thompson A.W."/>
            <person name="Robinson-Rechavi M."/>
            <person name="Braasch I."/>
            <person name="Lecointre G."/>
            <person name="Bobe J."/>
            <person name="Postlethwait J.H."/>
            <person name="Berthelot C."/>
            <person name="Roest Crollius H."/>
            <person name="Guiguen Y."/>
        </authorList>
    </citation>
    <scope>NUCLEOTIDE SEQUENCE</scope>
    <source>
        <strain evidence="2">NC1722</strain>
    </source>
</reference>
<comment type="caution">
    <text evidence="2">The sequence shown here is derived from an EMBL/GenBank/DDBJ whole genome shotgun (WGS) entry which is preliminary data.</text>
</comment>
<dbReference type="AlphaFoldDB" id="A0AAD7S160"/>
<feature type="compositionally biased region" description="Low complexity" evidence="1">
    <location>
        <begin position="363"/>
        <end position="382"/>
    </location>
</feature>